<organism evidence="2 3">
    <name type="scientific">Plutella xylostella</name>
    <name type="common">Diamondback moth</name>
    <name type="synonym">Plutella maculipennis</name>
    <dbReference type="NCBI Taxonomy" id="51655"/>
    <lineage>
        <taxon>Eukaryota</taxon>
        <taxon>Metazoa</taxon>
        <taxon>Ecdysozoa</taxon>
        <taxon>Arthropoda</taxon>
        <taxon>Hexapoda</taxon>
        <taxon>Insecta</taxon>
        <taxon>Pterygota</taxon>
        <taxon>Neoptera</taxon>
        <taxon>Endopterygota</taxon>
        <taxon>Lepidoptera</taxon>
        <taxon>Glossata</taxon>
        <taxon>Ditrysia</taxon>
        <taxon>Yponomeutoidea</taxon>
        <taxon>Plutellidae</taxon>
        <taxon>Plutella</taxon>
    </lineage>
</organism>
<evidence type="ECO:0000313" key="3">
    <source>
        <dbReference type="Proteomes" id="UP000823941"/>
    </source>
</evidence>
<proteinExistence type="predicted"/>
<sequence length="58" mass="6365">MACGMRAEINGFSRRARAQPYAPPPRAHPRRPCQGDTNDGPAPLLRQIRNATIVNSLP</sequence>
<name>A0ABQ7R3D1_PLUXY</name>
<accession>A0ABQ7R3D1</accession>
<protein>
    <submittedName>
        <fullName evidence="2">Uncharacterized protein</fullName>
    </submittedName>
</protein>
<gene>
    <name evidence="2" type="ORF">JYU34_002884</name>
</gene>
<dbReference type="Proteomes" id="UP000823941">
    <property type="component" value="Chromosome 4"/>
</dbReference>
<feature type="compositionally biased region" description="Polar residues" evidence="1">
    <location>
        <begin position="49"/>
        <end position="58"/>
    </location>
</feature>
<evidence type="ECO:0000256" key="1">
    <source>
        <dbReference type="SAM" id="MobiDB-lite"/>
    </source>
</evidence>
<keyword evidence="3" id="KW-1185">Reference proteome</keyword>
<feature type="region of interest" description="Disordered" evidence="1">
    <location>
        <begin position="1"/>
        <end position="58"/>
    </location>
</feature>
<comment type="caution">
    <text evidence="2">The sequence shown here is derived from an EMBL/GenBank/DDBJ whole genome shotgun (WGS) entry which is preliminary data.</text>
</comment>
<evidence type="ECO:0000313" key="2">
    <source>
        <dbReference type="EMBL" id="KAG7311802.1"/>
    </source>
</evidence>
<reference evidence="2 3" key="1">
    <citation type="submission" date="2021-06" db="EMBL/GenBank/DDBJ databases">
        <title>A haploid diamondback moth (Plutella xylostella L.) genome assembly resolves 31 chromosomes and identifies a diamide resistance mutation.</title>
        <authorList>
            <person name="Ward C.M."/>
            <person name="Perry K.D."/>
            <person name="Baker G."/>
            <person name="Powis K."/>
            <person name="Heckel D.G."/>
            <person name="Baxter S.W."/>
        </authorList>
    </citation>
    <scope>NUCLEOTIDE SEQUENCE [LARGE SCALE GENOMIC DNA]</scope>
    <source>
        <strain evidence="2 3">LV</strain>
        <tissue evidence="2">Single pupa</tissue>
    </source>
</reference>
<dbReference type="EMBL" id="JAHIBW010000004">
    <property type="protein sequence ID" value="KAG7311802.1"/>
    <property type="molecule type" value="Genomic_DNA"/>
</dbReference>